<accession>A0ABD5Y4G6</accession>
<proteinExistence type="predicted"/>
<keyword evidence="1" id="KW-1133">Transmembrane helix</keyword>
<dbReference type="InterPro" id="IPR055712">
    <property type="entry name" value="DUF7288"/>
</dbReference>
<dbReference type="Pfam" id="PF23959">
    <property type="entry name" value="DUF7288"/>
    <property type="match status" value="1"/>
</dbReference>
<keyword evidence="3" id="KW-1185">Reference proteome</keyword>
<dbReference type="GeneID" id="78821094"/>
<name>A0ABD5Y4G6_9EURY</name>
<dbReference type="Proteomes" id="UP001596432">
    <property type="component" value="Unassembled WGS sequence"/>
</dbReference>
<comment type="caution">
    <text evidence="2">The sequence shown here is derived from an EMBL/GenBank/DDBJ whole genome shotgun (WGS) entry which is preliminary data.</text>
</comment>
<evidence type="ECO:0000313" key="3">
    <source>
        <dbReference type="Proteomes" id="UP001596432"/>
    </source>
</evidence>
<evidence type="ECO:0000256" key="1">
    <source>
        <dbReference type="SAM" id="Phobius"/>
    </source>
</evidence>
<reference evidence="2 3" key="1">
    <citation type="journal article" date="2019" name="Int. J. Syst. Evol. Microbiol.">
        <title>The Global Catalogue of Microorganisms (GCM) 10K type strain sequencing project: providing services to taxonomists for standard genome sequencing and annotation.</title>
        <authorList>
            <consortium name="The Broad Institute Genomics Platform"/>
            <consortium name="The Broad Institute Genome Sequencing Center for Infectious Disease"/>
            <person name="Wu L."/>
            <person name="Ma J."/>
        </authorList>
    </citation>
    <scope>NUCLEOTIDE SEQUENCE [LARGE SCALE GENOMIC DNA]</scope>
    <source>
        <strain evidence="2 3">XZYJT29</strain>
    </source>
</reference>
<dbReference type="EMBL" id="JBHTAS010000001">
    <property type="protein sequence ID" value="MFC7140788.1"/>
    <property type="molecule type" value="Genomic_DNA"/>
</dbReference>
<keyword evidence="1" id="KW-0472">Membrane</keyword>
<keyword evidence="1" id="KW-0812">Transmembrane</keyword>
<organism evidence="2 3">
    <name type="scientific">Halosimplex aquaticum</name>
    <dbReference type="NCBI Taxonomy" id="3026162"/>
    <lineage>
        <taxon>Archaea</taxon>
        <taxon>Methanobacteriati</taxon>
        <taxon>Methanobacteriota</taxon>
        <taxon>Stenosarchaea group</taxon>
        <taxon>Halobacteria</taxon>
        <taxon>Halobacteriales</taxon>
        <taxon>Haloarculaceae</taxon>
        <taxon>Halosimplex</taxon>
    </lineage>
</organism>
<sequence>MDGIGIRGQAFTLEGLAAALVLLGALFLAITSVVVTPTSSGDVDQSARTDLRQQADDVLLMTSRADGNDLSSLVRYWSQSQRTFSGAANPRIGYGPEQLPGSFGVLLNETFTQRSHFFNVEVAYRPRNLSTGTETITMAHRGEPSDDAVTASYTVTLYDNQTLTAPNASRNVELWQYDTNATNSEDGHYPIPNAVGGPIYNVVEVRLVVW</sequence>
<evidence type="ECO:0000313" key="2">
    <source>
        <dbReference type="EMBL" id="MFC7140788.1"/>
    </source>
</evidence>
<protein>
    <submittedName>
        <fullName evidence="2">Uncharacterized protein</fullName>
    </submittedName>
</protein>
<dbReference type="RefSeq" id="WP_274321879.1">
    <property type="nucleotide sequence ID" value="NZ_CP118158.1"/>
</dbReference>
<dbReference type="AlphaFoldDB" id="A0ABD5Y4G6"/>
<gene>
    <name evidence="2" type="ORF">ACFQMA_13270</name>
</gene>
<feature type="transmembrane region" description="Helical" evidence="1">
    <location>
        <begin position="12"/>
        <end position="35"/>
    </location>
</feature>